<gene>
    <name evidence="5" type="ORF">ABLG96_01785</name>
    <name evidence="4" type="ORF">ABLG96_20830</name>
</gene>
<dbReference type="InterPro" id="IPR012337">
    <property type="entry name" value="RNaseH-like_sf"/>
</dbReference>
<dbReference type="EMBL" id="CP159218">
    <property type="protein sequence ID" value="XCG64102.1"/>
    <property type="molecule type" value="Genomic_DNA"/>
</dbReference>
<dbReference type="InterPro" id="IPR036397">
    <property type="entry name" value="RNaseH_sf"/>
</dbReference>
<feature type="region of interest" description="Disordered" evidence="2">
    <location>
        <begin position="45"/>
        <end position="68"/>
    </location>
</feature>
<dbReference type="Pfam" id="PF13936">
    <property type="entry name" value="HTH_38"/>
    <property type="match status" value="1"/>
</dbReference>
<dbReference type="InterPro" id="IPR025246">
    <property type="entry name" value="IS30-like_HTH"/>
</dbReference>
<dbReference type="InterPro" id="IPR001584">
    <property type="entry name" value="Integrase_cat-core"/>
</dbReference>
<evidence type="ECO:0000259" key="3">
    <source>
        <dbReference type="PROSITE" id="PS50994"/>
    </source>
</evidence>
<dbReference type="NCBIfam" id="NF033563">
    <property type="entry name" value="transpos_IS30"/>
    <property type="match status" value="1"/>
</dbReference>
<evidence type="ECO:0000256" key="1">
    <source>
        <dbReference type="ARBA" id="ARBA00023172"/>
    </source>
</evidence>
<dbReference type="GO" id="GO:0006310">
    <property type="term" value="P:DNA recombination"/>
    <property type="evidence" value="ECO:0007669"/>
    <property type="project" value="UniProtKB-KW"/>
</dbReference>
<dbReference type="GO" id="GO:0015074">
    <property type="term" value="P:DNA integration"/>
    <property type="evidence" value="ECO:0007669"/>
    <property type="project" value="InterPro"/>
</dbReference>
<dbReference type="Pfam" id="PF00665">
    <property type="entry name" value="rve"/>
    <property type="match status" value="1"/>
</dbReference>
<dbReference type="PROSITE" id="PS50994">
    <property type="entry name" value="INTEGRASE"/>
    <property type="match status" value="1"/>
</dbReference>
<dbReference type="Gene3D" id="3.30.420.10">
    <property type="entry name" value="Ribonuclease H-like superfamily/Ribonuclease H"/>
    <property type="match status" value="1"/>
</dbReference>
<name>A0AAU8DMV3_9ACTN</name>
<evidence type="ECO:0000313" key="5">
    <source>
        <dbReference type="EMBL" id="XCG64102.1"/>
    </source>
</evidence>
<reference evidence="4" key="1">
    <citation type="submission" date="2024-05" db="EMBL/GenBank/DDBJ databases">
        <authorList>
            <person name="Cai S.Y."/>
            <person name="Jin L.M."/>
            <person name="Li H.R."/>
        </authorList>
    </citation>
    <scope>NUCLEOTIDE SEQUENCE</scope>
    <source>
        <strain evidence="4">A5-74</strain>
    </source>
</reference>
<dbReference type="PANTHER" id="PTHR10948:SF23">
    <property type="entry name" value="TRANSPOSASE INSI FOR INSERTION SEQUENCE ELEMENT IS30A-RELATED"/>
    <property type="match status" value="1"/>
</dbReference>
<dbReference type="PANTHER" id="PTHR10948">
    <property type="entry name" value="TRANSPOSASE"/>
    <property type="match status" value="1"/>
</dbReference>
<dbReference type="AlphaFoldDB" id="A0AAU8DMV3"/>
<dbReference type="GO" id="GO:0005829">
    <property type="term" value="C:cytosol"/>
    <property type="evidence" value="ECO:0007669"/>
    <property type="project" value="TreeGrafter"/>
</dbReference>
<dbReference type="GO" id="GO:0032196">
    <property type="term" value="P:transposition"/>
    <property type="evidence" value="ECO:0007669"/>
    <property type="project" value="TreeGrafter"/>
</dbReference>
<dbReference type="SUPFAM" id="SSF53098">
    <property type="entry name" value="Ribonuclease H-like"/>
    <property type="match status" value="1"/>
</dbReference>
<accession>A0AAU8DMV3</accession>
<dbReference type="InterPro" id="IPR053392">
    <property type="entry name" value="Transposase_IS30-like"/>
</dbReference>
<protein>
    <submittedName>
        <fullName evidence="4">IS30 family transposase</fullName>
    </submittedName>
</protein>
<dbReference type="RefSeq" id="WP_353649216.1">
    <property type="nucleotide sequence ID" value="NZ_CP159218.1"/>
</dbReference>
<dbReference type="GO" id="GO:0003676">
    <property type="term" value="F:nucleic acid binding"/>
    <property type="evidence" value="ECO:0007669"/>
    <property type="project" value="InterPro"/>
</dbReference>
<sequence length="340" mass="37492">MVTIEDRVVIAAGLKAKLTLTAIAAELDRSVSVISRDIRRHRVGPAGYGPVSADSTARLARSRPQQRKIDADPVLAARVRADLRHSRTPRQIAGRLHLEAGDATVGLMGSSPDAQGRLVSHEAIYRWIYALPKGELARQGIMLRSKRSARQRRRPVGERSWDRIVGMVSIDDRPEHVADRKVPGWWEGDLIVGKGGKSAAATLVERTTRYTLILGLPQGKKADGLADALIDHLQGLPNFMRQGLTWDQGTEMARHASVTIAADLPIYFAHPHSPWERPTNENTNGLIRDYLPKGDHITSHQPYLDAIAAELNERPRAVLGYLTPREAFERLLLANVASTG</sequence>
<dbReference type="InterPro" id="IPR051917">
    <property type="entry name" value="Transposase-Integrase"/>
</dbReference>
<dbReference type="GO" id="GO:0004803">
    <property type="term" value="F:transposase activity"/>
    <property type="evidence" value="ECO:0007669"/>
    <property type="project" value="TreeGrafter"/>
</dbReference>
<evidence type="ECO:0000313" key="4">
    <source>
        <dbReference type="EMBL" id="XCG63601.1"/>
    </source>
</evidence>
<evidence type="ECO:0000256" key="2">
    <source>
        <dbReference type="SAM" id="MobiDB-lite"/>
    </source>
</evidence>
<dbReference type="EMBL" id="CP159218">
    <property type="protein sequence ID" value="XCG63601.1"/>
    <property type="molecule type" value="Genomic_DNA"/>
</dbReference>
<keyword evidence="1" id="KW-0233">DNA recombination</keyword>
<feature type="domain" description="Integrase catalytic" evidence="3">
    <location>
        <begin position="179"/>
        <end position="332"/>
    </location>
</feature>
<proteinExistence type="predicted"/>
<organism evidence="4">
    <name type="scientific">Nakamurella sp. A5-74</name>
    <dbReference type="NCBI Taxonomy" id="3158264"/>
    <lineage>
        <taxon>Bacteria</taxon>
        <taxon>Bacillati</taxon>
        <taxon>Actinomycetota</taxon>
        <taxon>Actinomycetes</taxon>
        <taxon>Nakamurellales</taxon>
        <taxon>Nakamurellaceae</taxon>
        <taxon>Nakamurella</taxon>
    </lineage>
</organism>